<reference evidence="2 3" key="1">
    <citation type="journal article" date="2022" name="bioRxiv">
        <title>Genomics of Preaxostyla Flagellates Illuminates Evolutionary Transitions and the Path Towards Mitochondrial Loss.</title>
        <authorList>
            <person name="Novak L.V.F."/>
            <person name="Treitli S.C."/>
            <person name="Pyrih J."/>
            <person name="Halakuc P."/>
            <person name="Pipaliya S.V."/>
            <person name="Vacek V."/>
            <person name="Brzon O."/>
            <person name="Soukal P."/>
            <person name="Eme L."/>
            <person name="Dacks J.B."/>
            <person name="Karnkowska A."/>
            <person name="Elias M."/>
            <person name="Hampl V."/>
        </authorList>
    </citation>
    <scope>NUCLEOTIDE SEQUENCE [LARGE SCALE GENOMIC DNA]</scope>
    <source>
        <strain evidence="2">NAU3</strain>
        <tissue evidence="2">Gut</tissue>
    </source>
</reference>
<organism evidence="2 3">
    <name type="scientific">Blattamonas nauphoetae</name>
    <dbReference type="NCBI Taxonomy" id="2049346"/>
    <lineage>
        <taxon>Eukaryota</taxon>
        <taxon>Metamonada</taxon>
        <taxon>Preaxostyla</taxon>
        <taxon>Oxymonadida</taxon>
        <taxon>Blattamonas</taxon>
    </lineage>
</organism>
<dbReference type="Proteomes" id="UP001281761">
    <property type="component" value="Unassembled WGS sequence"/>
</dbReference>
<keyword evidence="1" id="KW-0732">Signal</keyword>
<accession>A0ABQ9Y597</accession>
<evidence type="ECO:0000256" key="1">
    <source>
        <dbReference type="SAM" id="SignalP"/>
    </source>
</evidence>
<dbReference type="EMBL" id="JARBJD010000034">
    <property type="protein sequence ID" value="KAK2958918.1"/>
    <property type="molecule type" value="Genomic_DNA"/>
</dbReference>
<comment type="caution">
    <text evidence="2">The sequence shown here is derived from an EMBL/GenBank/DDBJ whole genome shotgun (WGS) entry which is preliminary data.</text>
</comment>
<feature type="signal peptide" evidence="1">
    <location>
        <begin position="1"/>
        <end position="19"/>
    </location>
</feature>
<evidence type="ECO:0000313" key="3">
    <source>
        <dbReference type="Proteomes" id="UP001281761"/>
    </source>
</evidence>
<feature type="chain" id="PRO_5045129223" evidence="1">
    <location>
        <begin position="20"/>
        <end position="288"/>
    </location>
</feature>
<sequence>MHLMLILWWGVMCSNTTYKNLICRYKHVSERSFKRVYITKFFNPIQPFLEYICRNRRRIEDSRNSWHFPSLIGKIVESSRDMEETTQFVLSSSIALTCTDCPTFFETDNLTVTLLEDIRSARRQIGYCRPADRWRPLQILAKLRDDGLSDVVIANLSFSERSALSQSLVSLVRDNYTFTDALINKAVGFLMDLRPTSLSTIPSNRIITELVPSSDGSLSDIEHSLRDIKTSLSQWNNEGPEVIQSGKRMIQALISEGFADTLEQMLMNNMDGVFGIVVVLVLGMADRH</sequence>
<keyword evidence="3" id="KW-1185">Reference proteome</keyword>
<name>A0ABQ9Y597_9EUKA</name>
<proteinExistence type="predicted"/>
<protein>
    <submittedName>
        <fullName evidence="2">Uncharacterized protein</fullName>
    </submittedName>
</protein>
<evidence type="ECO:0000313" key="2">
    <source>
        <dbReference type="EMBL" id="KAK2958918.1"/>
    </source>
</evidence>
<gene>
    <name evidence="2" type="ORF">BLNAU_6167</name>
</gene>